<reference evidence="4" key="1">
    <citation type="submission" date="2022-06" db="EMBL/GenBank/DDBJ databases">
        <title>Genome sequence of Phormidium yuhuli AB48 isolated from an industrial photobioreactor environment.</title>
        <authorList>
            <person name="Qiu Y."/>
            <person name="Noonan A.J.C."/>
            <person name="Dofher K."/>
            <person name="Koch M."/>
            <person name="Kieft B."/>
            <person name="Lin X."/>
            <person name="Ziels R.M."/>
            <person name="Hallam S.J."/>
        </authorList>
    </citation>
    <scope>NUCLEOTIDE SEQUENCE</scope>
    <source>
        <strain evidence="4">AB48</strain>
    </source>
</reference>
<dbReference type="Proteomes" id="UP001056708">
    <property type="component" value="Chromosome"/>
</dbReference>
<evidence type="ECO:0000259" key="1">
    <source>
        <dbReference type="Pfam" id="PF01610"/>
    </source>
</evidence>
<protein>
    <submittedName>
        <fullName evidence="4">ISL3 family transposase</fullName>
    </submittedName>
</protein>
<keyword evidence="5" id="KW-1185">Reference proteome</keyword>
<organism evidence="4 5">
    <name type="scientific">Phormidium yuhuli AB48</name>
    <dbReference type="NCBI Taxonomy" id="2940671"/>
    <lineage>
        <taxon>Bacteria</taxon>
        <taxon>Bacillati</taxon>
        <taxon>Cyanobacteriota</taxon>
        <taxon>Cyanophyceae</taxon>
        <taxon>Oscillatoriophycideae</taxon>
        <taxon>Oscillatoriales</taxon>
        <taxon>Oscillatoriaceae</taxon>
        <taxon>Phormidium</taxon>
        <taxon>Phormidium yuhuli</taxon>
    </lineage>
</organism>
<proteinExistence type="predicted"/>
<evidence type="ECO:0000259" key="3">
    <source>
        <dbReference type="Pfam" id="PF14690"/>
    </source>
</evidence>
<feature type="domain" description="Transposase IS204/IS1001/IS1096/IS1165 zinc-finger" evidence="3">
    <location>
        <begin position="36"/>
        <end position="81"/>
    </location>
</feature>
<dbReference type="NCBIfam" id="NF033550">
    <property type="entry name" value="transpos_ISL3"/>
    <property type="match status" value="1"/>
</dbReference>
<name>A0ABY5ATE5_9CYAN</name>
<gene>
    <name evidence="4" type="ORF">NEA10_07000</name>
</gene>
<dbReference type="InterPro" id="IPR002560">
    <property type="entry name" value="Transposase_DDE"/>
</dbReference>
<dbReference type="InterPro" id="IPR029261">
    <property type="entry name" value="Transposase_Znf"/>
</dbReference>
<evidence type="ECO:0000313" key="5">
    <source>
        <dbReference type="Proteomes" id="UP001056708"/>
    </source>
</evidence>
<dbReference type="PANTHER" id="PTHR33498">
    <property type="entry name" value="TRANSPOSASE FOR INSERTION SEQUENCE ELEMENT IS1557"/>
    <property type="match status" value="1"/>
</dbReference>
<feature type="domain" description="Transposase IS204/IS1001/IS1096/IS1165 helix-turn-helix" evidence="2">
    <location>
        <begin position="87"/>
        <end position="134"/>
    </location>
</feature>
<sequence length="300" mass="35386">MNFLIEELVNLPQVRVENVVREGQVIFLKLGFKDDEIVCPHCGKKTGELNQIRTVMVRDLPISGQLVYLNIPRRQFYCKHCQKYFTEELDFVESGRRFTKRYEEYIYDRVIASSVESVRKEEDLSWDQVNGIHQHLYDLKKKSWGQVKRLGLDEIAKRKGHKDFATVASDLDQGKLIEVIDSHQQDEIAEILMQQPLKVREAVEEVSVDMWGGFPKLIKKVFPNAKISIDRFHVMKAVNDNLDKIRKQTRFKVKIRGAKWVLLKNREDLSNEQIEKLDLVLRQSKKLQKAYQLKERFREI</sequence>
<dbReference type="InterPro" id="IPR047951">
    <property type="entry name" value="Transpos_ISL3"/>
</dbReference>
<evidence type="ECO:0000259" key="2">
    <source>
        <dbReference type="Pfam" id="PF13542"/>
    </source>
</evidence>
<dbReference type="RefSeq" id="WP_252664614.1">
    <property type="nucleotide sequence ID" value="NZ_CP098611.1"/>
</dbReference>
<evidence type="ECO:0000313" key="4">
    <source>
        <dbReference type="EMBL" id="USR92458.1"/>
    </source>
</evidence>
<feature type="domain" description="Transposase IS204/IS1001/IS1096/IS1165 DDE" evidence="1">
    <location>
        <begin position="150"/>
        <end position="300"/>
    </location>
</feature>
<dbReference type="EMBL" id="CP098611">
    <property type="protein sequence ID" value="USR92458.1"/>
    <property type="molecule type" value="Genomic_DNA"/>
</dbReference>
<dbReference type="PANTHER" id="PTHR33498:SF1">
    <property type="entry name" value="TRANSPOSASE FOR INSERTION SEQUENCE ELEMENT IS1557"/>
    <property type="match status" value="1"/>
</dbReference>
<accession>A0ABY5ATE5</accession>
<dbReference type="Pfam" id="PF13542">
    <property type="entry name" value="HTH_Tnp_ISL3"/>
    <property type="match status" value="1"/>
</dbReference>
<dbReference type="Pfam" id="PF01610">
    <property type="entry name" value="DDE_Tnp_ISL3"/>
    <property type="match status" value="1"/>
</dbReference>
<dbReference type="InterPro" id="IPR032877">
    <property type="entry name" value="Transposase_HTH"/>
</dbReference>
<dbReference type="Pfam" id="PF14690">
    <property type="entry name" value="Zn_ribbon_ISL3"/>
    <property type="match status" value="1"/>
</dbReference>